<dbReference type="GO" id="GO:0005829">
    <property type="term" value="C:cytosol"/>
    <property type="evidence" value="ECO:0007669"/>
    <property type="project" value="TreeGrafter"/>
</dbReference>
<comment type="function">
    <text evidence="12">Part of the Sec protein translocase complex. Interacts with the SecYEG preprotein conducting channel. Has a central role in coupling the hydrolysis of ATP to the transfer of proteins into and across the cell membrane, serving as an ATP-driven molecular motor driving the stepwise translocation of polypeptide chains across the membrane.</text>
</comment>
<feature type="domain" description="SecA family profile" evidence="15">
    <location>
        <begin position="1"/>
        <end position="572"/>
    </location>
</feature>
<dbReference type="InterPro" id="IPR022490">
    <property type="entry name" value="SecA2"/>
</dbReference>
<comment type="subcellular location">
    <subcellularLocation>
        <location evidence="12">Cell membrane</location>
        <topology evidence="12">Peripheral membrane protein</topology>
        <orientation evidence="12">Cytoplasmic side</orientation>
    </subcellularLocation>
    <subcellularLocation>
        <location evidence="12">Cytoplasm</location>
    </subcellularLocation>
    <subcellularLocation>
        <location evidence="1">Membrane</location>
        <topology evidence="1">Peripheral membrane protein</topology>
    </subcellularLocation>
    <text evidence="12">Distribution is 50-50.</text>
</comment>
<dbReference type="InterPro" id="IPR014018">
    <property type="entry name" value="SecA_motor_DEAD"/>
</dbReference>
<evidence type="ECO:0000256" key="10">
    <source>
        <dbReference type="ARBA" id="ARBA00023010"/>
    </source>
</evidence>
<dbReference type="AlphaFoldDB" id="A0A345VMR5"/>
<dbReference type="InterPro" id="IPR014001">
    <property type="entry name" value="Helicase_ATP-bd"/>
</dbReference>
<dbReference type="InterPro" id="IPR044722">
    <property type="entry name" value="SecA_SF2_C"/>
</dbReference>
<evidence type="ECO:0000256" key="11">
    <source>
        <dbReference type="ARBA" id="ARBA00023136"/>
    </source>
</evidence>
<name>A0A345VMR5_9STRE</name>
<dbReference type="CDD" id="cd18803">
    <property type="entry name" value="SF2_C_secA"/>
    <property type="match status" value="1"/>
</dbReference>
<dbReference type="InterPro" id="IPR011116">
    <property type="entry name" value="SecA_Wing/Scaffold"/>
</dbReference>
<dbReference type="FunFam" id="3.40.50.300:FF:000429">
    <property type="entry name" value="Preprotein translocase subunit SecA"/>
    <property type="match status" value="1"/>
</dbReference>
<dbReference type="GO" id="GO:0005886">
    <property type="term" value="C:plasma membrane"/>
    <property type="evidence" value="ECO:0007669"/>
    <property type="project" value="UniProtKB-SubCell"/>
</dbReference>
<dbReference type="EC" id="7.4.2.8" evidence="12"/>
<dbReference type="GO" id="GO:0043952">
    <property type="term" value="P:protein transport by the Sec complex"/>
    <property type="evidence" value="ECO:0007669"/>
    <property type="project" value="TreeGrafter"/>
</dbReference>
<dbReference type="Pfam" id="PF07516">
    <property type="entry name" value="SecA_SW"/>
    <property type="match status" value="1"/>
</dbReference>
<keyword evidence="7 12" id="KW-0067">ATP-binding</keyword>
<evidence type="ECO:0000256" key="8">
    <source>
        <dbReference type="ARBA" id="ARBA00022927"/>
    </source>
</evidence>
<dbReference type="InterPro" id="IPR011115">
    <property type="entry name" value="SecA_DEAD"/>
</dbReference>
<dbReference type="Proteomes" id="UP000255411">
    <property type="component" value="Chromosome"/>
</dbReference>
<dbReference type="GO" id="GO:0006605">
    <property type="term" value="P:protein targeting"/>
    <property type="evidence" value="ECO:0007669"/>
    <property type="project" value="UniProtKB-UniRule"/>
</dbReference>
<dbReference type="InterPro" id="IPR036266">
    <property type="entry name" value="SecA_Wing/Scaffold_sf"/>
</dbReference>
<evidence type="ECO:0000259" key="15">
    <source>
        <dbReference type="PROSITE" id="PS51196"/>
    </source>
</evidence>
<dbReference type="SUPFAM" id="SSF52540">
    <property type="entry name" value="P-loop containing nucleoside triphosphate hydrolases"/>
    <property type="match status" value="2"/>
</dbReference>
<evidence type="ECO:0000259" key="14">
    <source>
        <dbReference type="PROSITE" id="PS51194"/>
    </source>
</evidence>
<dbReference type="Pfam" id="PF07517">
    <property type="entry name" value="SecA_DEAD"/>
    <property type="match status" value="1"/>
</dbReference>
<feature type="binding site" evidence="12">
    <location>
        <position position="84"/>
    </location>
    <ligand>
        <name>ATP</name>
        <dbReference type="ChEBI" id="CHEBI:30616"/>
    </ligand>
</feature>
<keyword evidence="6 12" id="KW-0547">Nucleotide-binding</keyword>
<dbReference type="PANTHER" id="PTHR30612">
    <property type="entry name" value="SECA INNER MEMBRANE COMPONENT OF SEC PROTEIN SECRETION SYSTEM"/>
    <property type="match status" value="1"/>
</dbReference>
<dbReference type="GO" id="GO:0017038">
    <property type="term" value="P:protein import"/>
    <property type="evidence" value="ECO:0007669"/>
    <property type="project" value="InterPro"/>
</dbReference>
<evidence type="ECO:0000256" key="1">
    <source>
        <dbReference type="ARBA" id="ARBA00004170"/>
    </source>
</evidence>
<dbReference type="PROSITE" id="PS51194">
    <property type="entry name" value="HELICASE_CTER"/>
    <property type="match status" value="1"/>
</dbReference>
<dbReference type="EMBL" id="CP022601">
    <property type="protein sequence ID" value="AXJ14017.1"/>
    <property type="molecule type" value="Genomic_DNA"/>
</dbReference>
<comment type="similarity">
    <text evidence="2 12">Belongs to the SecA family.</text>
</comment>
<evidence type="ECO:0000256" key="6">
    <source>
        <dbReference type="ARBA" id="ARBA00022741"/>
    </source>
</evidence>
<evidence type="ECO:0000313" key="17">
    <source>
        <dbReference type="Proteomes" id="UP000255411"/>
    </source>
</evidence>
<dbReference type="InterPro" id="IPR001650">
    <property type="entry name" value="Helicase_C-like"/>
</dbReference>
<sequence length="790" mass="90086">MPRQKTKTFSERLQIRKLQKIVDDINFLKNRYRKMSDDDLRNQTTYFKECLLRGATLDDLLVEAFATVREVCFRILGKFPFDVQVMGGIALHQGMIAEMKTGEGKTITATMPLYLNALLEKGAILVTTNEYLAQRDADEMGPVYEFLGMTIGVALSDETEEEDVASKREIYASDITYTTSTGLGFDYLVDNLASSKDEKFLRPFHYVIVDEADAVLLDNAQTPLIISGVPRVQSNLYTVSNQFVISLGEDDYFFDKERNFVYFTDEGITYAEQYFAIDNLFDNRYWELNRHLNLALRAHYLYTKNKEYIVQDNEVKLLDSATGRILEGTRLQSGIHQAIEMKEKVKLTRENRAIASVTYQSLFNMFPKLSGMTGTATQAADELIQTYKVPVVAIPTNTAIRRTDYPDLIYVTLPEKLKATIAMVRNLHEKGQPVLLVSGSVEITEIYSKLLLQEGIPHSTLTANNAIKEAMIIKEAGHLGTVTCATVMAGRGTDIKLGPGVAELGGLAVIGTERMANSRMDWQLIGRSGRQGDPGMSQFFVSLEDDLLINHGSKWLTNYLKKYQSIKHSHYGQPLRSRRFQRAIQLAQEKSEDKAILARQSTIQFDESLRVQRNHIYELRDSLMLTKDSVSEKIIEITNDIIDDLVETFKDTSQHELKRYILDHFSYNFRHFPNGFDISSRSDIKDCLKSVLVKEREKKIEELQTEEAIEEFYQLSIIKAIDTCWVEEVDTLQQLKGVVSTRKNGLSEYYRESLLAYENLSKEVKHLILRNIMLSTIEKTPTGNVSIYFV</sequence>
<keyword evidence="10 12" id="KW-0811">Translocation</keyword>
<dbReference type="GO" id="GO:0005524">
    <property type="term" value="F:ATP binding"/>
    <property type="evidence" value="ECO:0007669"/>
    <property type="project" value="UniProtKB-UniRule"/>
</dbReference>
<dbReference type="SMART" id="SM00957">
    <property type="entry name" value="SecA_DEAD"/>
    <property type="match status" value="1"/>
</dbReference>
<dbReference type="PROSITE" id="PS51192">
    <property type="entry name" value="HELICASE_ATP_BIND_1"/>
    <property type="match status" value="1"/>
</dbReference>
<evidence type="ECO:0000256" key="12">
    <source>
        <dbReference type="HAMAP-Rule" id="MF_01382"/>
    </source>
</evidence>
<evidence type="ECO:0000256" key="3">
    <source>
        <dbReference type="ARBA" id="ARBA00022448"/>
    </source>
</evidence>
<dbReference type="PRINTS" id="PR00906">
    <property type="entry name" value="SECA"/>
</dbReference>
<dbReference type="NCBIfam" id="TIGR03714">
    <property type="entry name" value="secA2"/>
    <property type="match status" value="1"/>
</dbReference>
<feature type="binding site" evidence="12">
    <location>
        <begin position="102"/>
        <end position="106"/>
    </location>
    <ligand>
        <name>ATP</name>
        <dbReference type="ChEBI" id="CHEBI:30616"/>
    </ligand>
</feature>
<dbReference type="InterPro" id="IPR000185">
    <property type="entry name" value="SecA"/>
</dbReference>
<dbReference type="Pfam" id="PF21090">
    <property type="entry name" value="P-loop_SecA"/>
    <property type="match status" value="2"/>
</dbReference>
<dbReference type="InterPro" id="IPR027417">
    <property type="entry name" value="P-loop_NTPase"/>
</dbReference>
<dbReference type="SMART" id="SM00958">
    <property type="entry name" value="SecA_PP_bind"/>
    <property type="match status" value="1"/>
</dbReference>
<evidence type="ECO:0000313" key="16">
    <source>
        <dbReference type="EMBL" id="AXJ14017.1"/>
    </source>
</evidence>
<accession>A0A345VMR5</accession>
<dbReference type="Pfam" id="PF01043">
    <property type="entry name" value="SecA_PP_bind"/>
    <property type="match status" value="1"/>
</dbReference>
<feature type="binding site" evidence="12">
    <location>
        <position position="494"/>
    </location>
    <ligand>
        <name>ATP</name>
        <dbReference type="ChEBI" id="CHEBI:30616"/>
    </ligand>
</feature>
<gene>
    <name evidence="16" type="primary">secA_2</name>
    <name evidence="12" type="synonym">secA</name>
    <name evidence="16" type="ORF">Sp14A_21330</name>
</gene>
<dbReference type="InterPro" id="IPR011130">
    <property type="entry name" value="SecA_preprotein_X-link_dom"/>
</dbReference>
<keyword evidence="5 12" id="KW-0963">Cytoplasm</keyword>
<evidence type="ECO:0000259" key="13">
    <source>
        <dbReference type="PROSITE" id="PS51192"/>
    </source>
</evidence>
<evidence type="ECO:0000256" key="7">
    <source>
        <dbReference type="ARBA" id="ARBA00022840"/>
    </source>
</evidence>
<dbReference type="SUPFAM" id="SSF81767">
    <property type="entry name" value="Pre-protein crosslinking domain of SecA"/>
    <property type="match status" value="1"/>
</dbReference>
<dbReference type="CDD" id="cd17928">
    <property type="entry name" value="DEXDc_SecA"/>
    <property type="match status" value="1"/>
</dbReference>
<proteinExistence type="inferred from homology"/>
<dbReference type="Gene3D" id="1.10.3060.10">
    <property type="entry name" value="Helical scaffold and wing domains of SecA"/>
    <property type="match status" value="1"/>
</dbReference>
<keyword evidence="8 12" id="KW-0653">Protein transport</keyword>
<dbReference type="GO" id="GO:0065002">
    <property type="term" value="P:intracellular protein transmembrane transport"/>
    <property type="evidence" value="ECO:0007669"/>
    <property type="project" value="UniProtKB-UniRule"/>
</dbReference>
<evidence type="ECO:0000256" key="9">
    <source>
        <dbReference type="ARBA" id="ARBA00022967"/>
    </source>
</evidence>
<dbReference type="InterPro" id="IPR036670">
    <property type="entry name" value="SecA_X-link_sf"/>
</dbReference>
<dbReference type="HAMAP" id="MF_01382">
    <property type="entry name" value="SecA"/>
    <property type="match status" value="1"/>
</dbReference>
<keyword evidence="3 12" id="KW-0813">Transport</keyword>
<dbReference type="PANTHER" id="PTHR30612:SF0">
    <property type="entry name" value="CHLOROPLAST PROTEIN-TRANSPORTING ATPASE"/>
    <property type="match status" value="1"/>
</dbReference>
<keyword evidence="9 12" id="KW-1278">Translocase</keyword>
<reference evidence="16 17" key="1">
    <citation type="submission" date="2017-07" db="EMBL/GenBank/DDBJ databases">
        <title>Streptococcus pluranimalium as cause of bovine abortion.</title>
        <authorList>
            <person name="Rodriguez Campos S."/>
            <person name="Gobeli Brawand S."/>
            <person name="Brodard I."/>
            <person name="Rychener L."/>
            <person name="Perreten V."/>
        </authorList>
    </citation>
    <scope>NUCLEOTIDE SEQUENCE [LARGE SCALE GENOMIC DNA]</scope>
    <source>
        <strain evidence="16 17">14A0014</strain>
    </source>
</reference>
<evidence type="ECO:0000256" key="4">
    <source>
        <dbReference type="ARBA" id="ARBA00022475"/>
    </source>
</evidence>
<evidence type="ECO:0000256" key="2">
    <source>
        <dbReference type="ARBA" id="ARBA00007650"/>
    </source>
</evidence>
<dbReference type="Gene3D" id="3.40.50.300">
    <property type="entry name" value="P-loop containing nucleotide triphosphate hydrolases"/>
    <property type="match status" value="2"/>
</dbReference>
<feature type="domain" description="Helicase ATP-binding" evidence="13">
    <location>
        <begin position="86"/>
        <end position="248"/>
    </location>
</feature>
<dbReference type="PROSITE" id="PS51196">
    <property type="entry name" value="SECA_MOTOR_DEAD"/>
    <property type="match status" value="1"/>
</dbReference>
<dbReference type="GO" id="GO:0008564">
    <property type="term" value="F:protein-exporting ATPase activity"/>
    <property type="evidence" value="ECO:0007669"/>
    <property type="project" value="UniProtKB-EC"/>
</dbReference>
<comment type="subunit">
    <text evidence="12">Monomer and homodimer. Part of the essential Sec protein translocation apparatus which comprises SecA, SecYEG and auxiliary proteins SecDF. Other proteins may also be involved.</text>
</comment>
<dbReference type="RefSeq" id="WP_115130948.1">
    <property type="nucleotide sequence ID" value="NZ_CP022601.1"/>
</dbReference>
<evidence type="ECO:0000256" key="5">
    <source>
        <dbReference type="ARBA" id="ARBA00022490"/>
    </source>
</evidence>
<comment type="catalytic activity">
    <reaction evidence="12">
        <text>ATP + H2O + cellular proteinSide 1 = ADP + phosphate + cellular proteinSide 2.</text>
        <dbReference type="EC" id="7.4.2.8"/>
    </reaction>
</comment>
<protein>
    <recommendedName>
        <fullName evidence="12">Protein translocase subunit SecA</fullName>
        <ecNumber evidence="12">7.4.2.8</ecNumber>
    </recommendedName>
</protein>
<dbReference type="SUPFAM" id="SSF81886">
    <property type="entry name" value="Helical scaffold and wing domains of SecA"/>
    <property type="match status" value="1"/>
</dbReference>
<dbReference type="GO" id="GO:0031522">
    <property type="term" value="C:cell envelope Sec protein transport complex"/>
    <property type="evidence" value="ECO:0007669"/>
    <property type="project" value="TreeGrafter"/>
</dbReference>
<keyword evidence="11 12" id="KW-0472">Membrane</keyword>
<feature type="domain" description="Helicase C-terminal" evidence="14">
    <location>
        <begin position="416"/>
        <end position="592"/>
    </location>
</feature>
<organism evidence="16 17">
    <name type="scientific">Streptococcus pluranimalium</name>
    <dbReference type="NCBI Taxonomy" id="82348"/>
    <lineage>
        <taxon>Bacteria</taxon>
        <taxon>Bacillati</taxon>
        <taxon>Bacillota</taxon>
        <taxon>Bacilli</taxon>
        <taxon>Lactobacillales</taxon>
        <taxon>Streptococcaceae</taxon>
        <taxon>Streptococcus</taxon>
    </lineage>
</organism>
<keyword evidence="4 12" id="KW-1003">Cell membrane</keyword>
<dbReference type="Gene3D" id="3.90.1440.10">
    <property type="entry name" value="SecA, preprotein cross-linking domain"/>
    <property type="match status" value="1"/>
</dbReference>
<dbReference type="NCBIfam" id="NF006630">
    <property type="entry name" value="PRK09200.1"/>
    <property type="match status" value="1"/>
</dbReference>